<proteinExistence type="predicted"/>
<evidence type="ECO:0000256" key="2">
    <source>
        <dbReference type="SAM" id="SignalP"/>
    </source>
</evidence>
<comment type="caution">
    <text evidence="4">The sequence shown here is derived from an EMBL/GenBank/DDBJ whole genome shotgun (WGS) entry which is preliminary data.</text>
</comment>
<evidence type="ECO:0000313" key="4">
    <source>
        <dbReference type="EMBL" id="KHT53672.1"/>
    </source>
</evidence>
<feature type="coiled-coil region" evidence="1">
    <location>
        <begin position="32"/>
        <end position="111"/>
    </location>
</feature>
<dbReference type="InterPro" id="IPR050570">
    <property type="entry name" value="Cell_wall_metabolism_enzyme"/>
</dbReference>
<dbReference type="OrthoDB" id="9784703at2"/>
<feature type="signal peptide" evidence="2">
    <location>
        <begin position="1"/>
        <end position="27"/>
    </location>
</feature>
<dbReference type="InterPro" id="IPR016047">
    <property type="entry name" value="M23ase_b-sheet_dom"/>
</dbReference>
<dbReference type="PANTHER" id="PTHR21666:SF270">
    <property type="entry name" value="MUREIN HYDROLASE ACTIVATOR ENVC"/>
    <property type="match status" value="1"/>
</dbReference>
<sequence>MSVRLFLSIIGCIVALAIMPIGSSAIAQEGGANSQKEKLAELQAELRARQQVLENNRASAQELENVLKASELEIAKVAKALSSTRQSLKNIEQEQAKLEEEQEGLKTAIRKQQSLLSSQLKSAFMAGHYDYAKMLFYQDDARTFERVITYYQYVAKARQKEIESFRGNVARLEEVNAELSEKALSLAALKDEQEGQRAVLITRQDDRKATLKKINKTIASENQRIASLQADEKALKGAIEAARIAAERAARAAEFSMNGLAKLKGKLPAPVKGRIRHLFGSRRQGQVSWKGIVIDGAEGDPVNSIAPGKVLYADWLRGFGLVAIVDHGEGYMSVYGHNQALLKQAGDDVRQGERIALVGRSGGQEYPNLYFEIRHKGKALNPKPWLD</sequence>
<keyword evidence="5" id="KW-1185">Reference proteome</keyword>
<dbReference type="Gene3D" id="2.70.70.10">
    <property type="entry name" value="Glucose Permease (Domain IIA)"/>
    <property type="match status" value="1"/>
</dbReference>
<keyword evidence="1" id="KW-0175">Coiled coil</keyword>
<dbReference type="Proteomes" id="UP000031197">
    <property type="component" value="Unassembled WGS sequence"/>
</dbReference>
<dbReference type="PANTHER" id="PTHR21666">
    <property type="entry name" value="PEPTIDASE-RELATED"/>
    <property type="match status" value="1"/>
</dbReference>
<protein>
    <submittedName>
        <fullName evidence="4">Peptidase M23</fullName>
    </submittedName>
</protein>
<gene>
    <name evidence="4" type="ORF">RJ41_08240</name>
</gene>
<evidence type="ECO:0000256" key="1">
    <source>
        <dbReference type="SAM" id="Coils"/>
    </source>
</evidence>
<dbReference type="FunFam" id="2.70.70.10:FF:000003">
    <property type="entry name" value="Murein hydrolase activator EnvC"/>
    <property type="match status" value="1"/>
</dbReference>
<evidence type="ECO:0000313" key="5">
    <source>
        <dbReference type="Proteomes" id="UP000031197"/>
    </source>
</evidence>
<reference evidence="4 5" key="1">
    <citation type="submission" date="2014-12" db="EMBL/GenBank/DDBJ databases">
        <title>Genome sequencing of Alteromonas marina AD001.</title>
        <authorList>
            <person name="Adrian T.G.S."/>
            <person name="Chan K.G."/>
        </authorList>
    </citation>
    <scope>NUCLEOTIDE SEQUENCE [LARGE SCALE GENOMIC DNA]</scope>
    <source>
        <strain evidence="4 5">AD001</strain>
    </source>
</reference>
<dbReference type="Gene3D" id="6.10.250.3150">
    <property type="match status" value="1"/>
</dbReference>
<dbReference type="CDD" id="cd12797">
    <property type="entry name" value="M23_peptidase"/>
    <property type="match status" value="1"/>
</dbReference>
<dbReference type="AlphaFoldDB" id="A0A0B3YGU2"/>
<dbReference type="InterPro" id="IPR011055">
    <property type="entry name" value="Dup_hybrid_motif"/>
</dbReference>
<evidence type="ECO:0000259" key="3">
    <source>
        <dbReference type="Pfam" id="PF01551"/>
    </source>
</evidence>
<keyword evidence="2" id="KW-0732">Signal</keyword>
<dbReference type="GO" id="GO:0004222">
    <property type="term" value="F:metalloendopeptidase activity"/>
    <property type="evidence" value="ECO:0007669"/>
    <property type="project" value="TreeGrafter"/>
</dbReference>
<dbReference type="SUPFAM" id="SSF51261">
    <property type="entry name" value="Duplicated hybrid motif"/>
    <property type="match status" value="1"/>
</dbReference>
<feature type="coiled-coil region" evidence="1">
    <location>
        <begin position="162"/>
        <end position="231"/>
    </location>
</feature>
<feature type="chain" id="PRO_5002083672" evidence="2">
    <location>
        <begin position="28"/>
        <end position="387"/>
    </location>
</feature>
<dbReference type="EMBL" id="JWLW01000013">
    <property type="protein sequence ID" value="KHT53672.1"/>
    <property type="molecule type" value="Genomic_DNA"/>
</dbReference>
<name>A0A0B3YGU2_9ALTE</name>
<organism evidence="4 5">
    <name type="scientific">Alteromonas marina</name>
    <dbReference type="NCBI Taxonomy" id="203795"/>
    <lineage>
        <taxon>Bacteria</taxon>
        <taxon>Pseudomonadati</taxon>
        <taxon>Pseudomonadota</taxon>
        <taxon>Gammaproteobacteria</taxon>
        <taxon>Alteromonadales</taxon>
        <taxon>Alteromonadaceae</taxon>
        <taxon>Alteromonas/Salinimonas group</taxon>
        <taxon>Alteromonas</taxon>
    </lineage>
</organism>
<dbReference type="Pfam" id="PF01551">
    <property type="entry name" value="Peptidase_M23"/>
    <property type="match status" value="1"/>
</dbReference>
<feature type="domain" description="M23ase beta-sheet core" evidence="3">
    <location>
        <begin position="289"/>
        <end position="382"/>
    </location>
</feature>
<dbReference type="RefSeq" id="WP_039219277.1">
    <property type="nucleotide sequence ID" value="NZ_JWLW01000013.1"/>
</dbReference>
<accession>A0A0B3YGU2</accession>